<keyword evidence="1" id="KW-0547">Nucleotide-binding</keyword>
<evidence type="ECO:0000259" key="4">
    <source>
        <dbReference type="Pfam" id="PF17862"/>
    </source>
</evidence>
<sequence length="139" mass="16260">MKYYFIYLGRLDQLIYIPLPDDESRMAILKTSLRKSSVAKDVDMDYLTNVTEGFSGADLTKICQQACILATRESIEKKQQRIRPTTMDSDEPTPIPEIRGDHFDEAMKFVRRSLNNNDIREYELFAKTFKRDFQGFSKE</sequence>
<dbReference type="SUPFAM" id="SSF52540">
    <property type="entry name" value="P-loop containing nucleoside triphosphate hydrolases"/>
    <property type="match status" value="1"/>
</dbReference>
<dbReference type="InterPro" id="IPR041569">
    <property type="entry name" value="AAA_lid_3"/>
</dbReference>
<dbReference type="GO" id="GO:0051228">
    <property type="term" value="P:mitotic spindle disassembly"/>
    <property type="evidence" value="ECO:0007669"/>
    <property type="project" value="TreeGrafter"/>
</dbReference>
<dbReference type="GO" id="GO:0034098">
    <property type="term" value="C:VCP-NPL4-UFD1 AAA ATPase complex"/>
    <property type="evidence" value="ECO:0007669"/>
    <property type="project" value="TreeGrafter"/>
</dbReference>
<organism evidence="5 6">
    <name type="scientific">Rotaria sordida</name>
    <dbReference type="NCBI Taxonomy" id="392033"/>
    <lineage>
        <taxon>Eukaryota</taxon>
        <taxon>Metazoa</taxon>
        <taxon>Spiralia</taxon>
        <taxon>Gnathifera</taxon>
        <taxon>Rotifera</taxon>
        <taxon>Eurotatoria</taxon>
        <taxon>Bdelloidea</taxon>
        <taxon>Philodinida</taxon>
        <taxon>Philodinidae</taxon>
        <taxon>Rotaria</taxon>
    </lineage>
</organism>
<dbReference type="Pfam" id="PF17862">
    <property type="entry name" value="AAA_lid_3"/>
    <property type="match status" value="1"/>
</dbReference>
<evidence type="ECO:0000256" key="2">
    <source>
        <dbReference type="ARBA" id="ARBA00022840"/>
    </source>
</evidence>
<dbReference type="InterPro" id="IPR027417">
    <property type="entry name" value="P-loop_NTPase"/>
</dbReference>
<dbReference type="GO" id="GO:0097352">
    <property type="term" value="P:autophagosome maturation"/>
    <property type="evidence" value="ECO:0007669"/>
    <property type="project" value="TreeGrafter"/>
</dbReference>
<dbReference type="GO" id="GO:0005634">
    <property type="term" value="C:nucleus"/>
    <property type="evidence" value="ECO:0007669"/>
    <property type="project" value="TreeGrafter"/>
</dbReference>
<evidence type="ECO:0000313" key="6">
    <source>
        <dbReference type="Proteomes" id="UP000663874"/>
    </source>
</evidence>
<dbReference type="AlphaFoldDB" id="A0A820KNR8"/>
<protein>
    <recommendedName>
        <fullName evidence="4">AAA ATPase AAA+ lid domain-containing protein</fullName>
    </recommendedName>
</protein>
<gene>
    <name evidence="5" type="ORF">FNK824_LOCUS42161</name>
</gene>
<dbReference type="Gene3D" id="6.10.20.150">
    <property type="match status" value="1"/>
</dbReference>
<dbReference type="Proteomes" id="UP000663874">
    <property type="component" value="Unassembled WGS sequence"/>
</dbReference>
<dbReference type="EMBL" id="CAJOBE010047183">
    <property type="protein sequence ID" value="CAF4345507.1"/>
    <property type="molecule type" value="Genomic_DNA"/>
</dbReference>
<dbReference type="GO" id="GO:0005524">
    <property type="term" value="F:ATP binding"/>
    <property type="evidence" value="ECO:0007669"/>
    <property type="project" value="UniProtKB-KW"/>
</dbReference>
<name>A0A820KNR8_9BILA</name>
<evidence type="ECO:0000313" key="5">
    <source>
        <dbReference type="EMBL" id="CAF4345507.1"/>
    </source>
</evidence>
<dbReference type="InterPro" id="IPR050168">
    <property type="entry name" value="AAA_ATPase_domain"/>
</dbReference>
<dbReference type="GO" id="GO:0031593">
    <property type="term" value="F:polyubiquitin modification-dependent protein binding"/>
    <property type="evidence" value="ECO:0007669"/>
    <property type="project" value="TreeGrafter"/>
</dbReference>
<evidence type="ECO:0000256" key="1">
    <source>
        <dbReference type="ARBA" id="ARBA00022741"/>
    </source>
</evidence>
<accession>A0A820KNR8</accession>
<feature type="region of interest" description="Disordered" evidence="3">
    <location>
        <begin position="78"/>
        <end position="98"/>
    </location>
</feature>
<dbReference type="GO" id="GO:0005829">
    <property type="term" value="C:cytosol"/>
    <property type="evidence" value="ECO:0007669"/>
    <property type="project" value="TreeGrafter"/>
</dbReference>
<comment type="caution">
    <text evidence="5">The sequence shown here is derived from an EMBL/GenBank/DDBJ whole genome shotgun (WGS) entry which is preliminary data.</text>
</comment>
<feature type="domain" description="AAA ATPase AAA+ lid" evidence="4">
    <location>
        <begin position="41"/>
        <end position="79"/>
    </location>
</feature>
<evidence type="ECO:0000256" key="3">
    <source>
        <dbReference type="SAM" id="MobiDB-lite"/>
    </source>
</evidence>
<proteinExistence type="predicted"/>
<dbReference type="PANTHER" id="PTHR23077">
    <property type="entry name" value="AAA-FAMILY ATPASE"/>
    <property type="match status" value="1"/>
</dbReference>
<dbReference type="GO" id="GO:0016887">
    <property type="term" value="F:ATP hydrolysis activity"/>
    <property type="evidence" value="ECO:0007669"/>
    <property type="project" value="TreeGrafter"/>
</dbReference>
<dbReference type="PANTHER" id="PTHR23077:SF171">
    <property type="entry name" value="NUCLEAR VALOSIN-CONTAINING PROTEIN-LIKE"/>
    <property type="match status" value="1"/>
</dbReference>
<keyword evidence="2" id="KW-0067">ATP-binding</keyword>
<reference evidence="5" key="1">
    <citation type="submission" date="2021-02" db="EMBL/GenBank/DDBJ databases">
        <authorList>
            <person name="Nowell W R."/>
        </authorList>
    </citation>
    <scope>NUCLEOTIDE SEQUENCE</scope>
</reference>
<dbReference type="GO" id="GO:0030970">
    <property type="term" value="P:retrograde protein transport, ER to cytosol"/>
    <property type="evidence" value="ECO:0007669"/>
    <property type="project" value="TreeGrafter"/>
</dbReference>